<feature type="compositionally biased region" description="Low complexity" evidence="1">
    <location>
        <begin position="308"/>
        <end position="335"/>
    </location>
</feature>
<gene>
    <name evidence="3" type="ORF">D9613_012376</name>
</gene>
<protein>
    <recommendedName>
        <fullName evidence="5">Macrofage activating glycoprotein</fullName>
    </recommendedName>
</protein>
<proteinExistence type="predicted"/>
<dbReference type="Proteomes" id="UP000521872">
    <property type="component" value="Unassembled WGS sequence"/>
</dbReference>
<comment type="caution">
    <text evidence="3">The sequence shown here is derived from an EMBL/GenBank/DDBJ whole genome shotgun (WGS) entry which is preliminary data.</text>
</comment>
<evidence type="ECO:0008006" key="5">
    <source>
        <dbReference type="Google" id="ProtNLM"/>
    </source>
</evidence>
<dbReference type="AlphaFoldDB" id="A0A8H4VMY3"/>
<organism evidence="3 4">
    <name type="scientific">Agrocybe pediades</name>
    <dbReference type="NCBI Taxonomy" id="84607"/>
    <lineage>
        <taxon>Eukaryota</taxon>
        <taxon>Fungi</taxon>
        <taxon>Dikarya</taxon>
        <taxon>Basidiomycota</taxon>
        <taxon>Agaricomycotina</taxon>
        <taxon>Agaricomycetes</taxon>
        <taxon>Agaricomycetidae</taxon>
        <taxon>Agaricales</taxon>
        <taxon>Agaricineae</taxon>
        <taxon>Strophariaceae</taxon>
        <taxon>Agrocybe</taxon>
    </lineage>
</organism>
<evidence type="ECO:0000313" key="3">
    <source>
        <dbReference type="EMBL" id="KAF4615838.1"/>
    </source>
</evidence>
<evidence type="ECO:0000256" key="2">
    <source>
        <dbReference type="SAM" id="SignalP"/>
    </source>
</evidence>
<reference evidence="3 4" key="1">
    <citation type="submission" date="2019-12" db="EMBL/GenBank/DDBJ databases">
        <authorList>
            <person name="Floudas D."/>
            <person name="Bentzer J."/>
            <person name="Ahren D."/>
            <person name="Johansson T."/>
            <person name="Persson P."/>
            <person name="Tunlid A."/>
        </authorList>
    </citation>
    <scope>NUCLEOTIDE SEQUENCE [LARGE SCALE GENOMIC DNA]</scope>
    <source>
        <strain evidence="3 4">CBS 102.39</strain>
    </source>
</reference>
<feature type="compositionally biased region" description="Polar residues" evidence="1">
    <location>
        <begin position="336"/>
        <end position="354"/>
    </location>
</feature>
<keyword evidence="2" id="KW-0732">Signal</keyword>
<evidence type="ECO:0000256" key="1">
    <source>
        <dbReference type="SAM" id="MobiDB-lite"/>
    </source>
</evidence>
<sequence length="380" mass="39943">MSNSVTLSSFVALVLSASSLVAAQAPPLATYPAVPLAKKGPFEYPDGIPFKVDTDTNLIRGLQKGYNICNGTTENQESLCQTSWLNSLEDFCLWAPSEPGHEVGDIEGEMIAWCSKPGHGTRLIPEGALKGVQFMKTPDYVQVVGFIDQTQINMIDGDYGGEMDPHGADSRGNPMGGIVYSDKFTGKPIQGIEWHNFMGSNQFCFKVCDPAGPNAARYCEHIFDRIGCAFNAPNNAQKDVFESCEGESQDFPGVYTGADGVVTTYKQPAESLGPITTVPYVARVPVSSNCVKHESASIYTGLPKPTVSATSSSSSASQTAGGSAGISTSRTTSAGPAQTGNPQNSNTNGGDSNNESGAERVVVFSGLAAFGVAFAALFLA</sequence>
<feature type="region of interest" description="Disordered" evidence="1">
    <location>
        <begin position="302"/>
        <end position="354"/>
    </location>
</feature>
<evidence type="ECO:0000313" key="4">
    <source>
        <dbReference type="Proteomes" id="UP000521872"/>
    </source>
</evidence>
<accession>A0A8H4VMY3</accession>
<dbReference type="EMBL" id="JAACJL010000033">
    <property type="protein sequence ID" value="KAF4615838.1"/>
    <property type="molecule type" value="Genomic_DNA"/>
</dbReference>
<feature type="chain" id="PRO_5034038392" description="Macrofage activating glycoprotein" evidence="2">
    <location>
        <begin position="24"/>
        <end position="380"/>
    </location>
</feature>
<name>A0A8H4VMY3_9AGAR</name>
<keyword evidence="4" id="KW-1185">Reference proteome</keyword>
<feature type="signal peptide" evidence="2">
    <location>
        <begin position="1"/>
        <end position="23"/>
    </location>
</feature>